<comment type="subcellular location">
    <subcellularLocation>
        <location evidence="1">Membrane</location>
        <topology evidence="1">Multi-pass membrane protein</topology>
    </subcellularLocation>
</comment>
<evidence type="ECO:0000256" key="5">
    <source>
        <dbReference type="ARBA" id="ARBA00023136"/>
    </source>
</evidence>
<dbReference type="EMBL" id="CSWP01000008">
    <property type="protein sequence ID" value="CPV65519.1"/>
    <property type="molecule type" value="Genomic_DNA"/>
</dbReference>
<dbReference type="FunFam" id="1.20.1260.100:FF:000001">
    <property type="entry name" value="translocator protein 2"/>
    <property type="match status" value="1"/>
</dbReference>
<dbReference type="InterPro" id="IPR038330">
    <property type="entry name" value="TspO/MBR-related_sf"/>
</dbReference>
<keyword evidence="4" id="KW-1133">Transmembrane helix</keyword>
<evidence type="ECO:0000313" key="7">
    <source>
        <dbReference type="Proteomes" id="UP000045782"/>
    </source>
</evidence>
<dbReference type="GO" id="GO:0016020">
    <property type="term" value="C:membrane"/>
    <property type="evidence" value="ECO:0007669"/>
    <property type="project" value="UniProtKB-SubCell"/>
</dbReference>
<accession>A0A0U0ZR13</accession>
<dbReference type="PIRSF" id="PIRSF005859">
    <property type="entry name" value="PBR"/>
    <property type="match status" value="1"/>
</dbReference>
<dbReference type="RefSeq" id="WP_005099358.1">
    <property type="nucleotide sequence ID" value="NZ_CSWP01000008.1"/>
</dbReference>
<dbReference type="CDD" id="cd15904">
    <property type="entry name" value="TSPO_MBR"/>
    <property type="match status" value="1"/>
</dbReference>
<dbReference type="PANTHER" id="PTHR10057">
    <property type="entry name" value="PERIPHERAL-TYPE BENZODIAZEPINE RECEPTOR"/>
    <property type="match status" value="1"/>
</dbReference>
<evidence type="ECO:0000256" key="1">
    <source>
        <dbReference type="ARBA" id="ARBA00004141"/>
    </source>
</evidence>
<dbReference type="Proteomes" id="UP000045782">
    <property type="component" value="Unassembled WGS sequence"/>
</dbReference>
<comment type="similarity">
    <text evidence="2">Belongs to the TspO/BZRP family.</text>
</comment>
<organism evidence="6 7">
    <name type="scientific">Mycobacteroides abscessus</name>
    <dbReference type="NCBI Taxonomy" id="36809"/>
    <lineage>
        <taxon>Bacteria</taxon>
        <taxon>Bacillati</taxon>
        <taxon>Actinomycetota</taxon>
        <taxon>Actinomycetes</taxon>
        <taxon>Mycobacteriales</taxon>
        <taxon>Mycobacteriaceae</taxon>
        <taxon>Mycobacteroides</taxon>
    </lineage>
</organism>
<sequence length="166" mass="17639">MTDRVSPRLPDDIPALGISLAAAAVAAGVGGLASANAAAQYGVLAQPSWAPPAWVFGPVWTVLYVLMGVAAWLVWRTRPPVPASALTAYGTQLVLNALWTPLFFGLGWRGAALAEIVVLWIALVVTIALFWVRSRVAAVLLLPYLVWTTFAACLNFAVWQLNTAAV</sequence>
<name>A0A0U0ZR13_9MYCO</name>
<dbReference type="InterPro" id="IPR004307">
    <property type="entry name" value="TspO_MBR"/>
</dbReference>
<evidence type="ECO:0000256" key="3">
    <source>
        <dbReference type="ARBA" id="ARBA00022692"/>
    </source>
</evidence>
<evidence type="ECO:0000313" key="6">
    <source>
        <dbReference type="EMBL" id="CPV65519.1"/>
    </source>
</evidence>
<proteinExistence type="inferred from homology"/>
<reference evidence="6 7" key="1">
    <citation type="submission" date="2015-03" db="EMBL/GenBank/DDBJ databases">
        <authorList>
            <person name="Murphy D."/>
        </authorList>
    </citation>
    <scope>NUCLEOTIDE SEQUENCE [LARGE SCALE GENOMIC DNA]</scope>
    <source>
        <strain evidence="6 7">PAP088</strain>
    </source>
</reference>
<keyword evidence="3" id="KW-0812">Transmembrane</keyword>
<protein>
    <submittedName>
        <fullName evidence="6">Putative TspO/MBR-related protein</fullName>
    </submittedName>
</protein>
<gene>
    <name evidence="6" type="ORF">ERS075579_03854</name>
</gene>
<dbReference type="Pfam" id="PF03073">
    <property type="entry name" value="TspO_MBR"/>
    <property type="match status" value="1"/>
</dbReference>
<dbReference type="AlphaFoldDB" id="A0A0U0ZR13"/>
<evidence type="ECO:0000256" key="4">
    <source>
        <dbReference type="ARBA" id="ARBA00022989"/>
    </source>
</evidence>
<dbReference type="GO" id="GO:0033013">
    <property type="term" value="P:tetrapyrrole metabolic process"/>
    <property type="evidence" value="ECO:0007669"/>
    <property type="project" value="UniProtKB-ARBA"/>
</dbReference>
<dbReference type="PANTHER" id="PTHR10057:SF0">
    <property type="entry name" value="TRANSLOCATOR PROTEIN"/>
    <property type="match status" value="1"/>
</dbReference>
<dbReference type="Gene3D" id="1.20.1260.100">
    <property type="entry name" value="TspO/MBR protein"/>
    <property type="match status" value="1"/>
</dbReference>
<evidence type="ECO:0000256" key="2">
    <source>
        <dbReference type="ARBA" id="ARBA00007524"/>
    </source>
</evidence>
<keyword evidence="5" id="KW-0472">Membrane</keyword>